<accession>A0A8R7PUL8</accession>
<evidence type="ECO:0008006" key="5">
    <source>
        <dbReference type="Google" id="ProtNLM"/>
    </source>
</evidence>
<reference evidence="3" key="3">
    <citation type="submission" date="2022-06" db="UniProtKB">
        <authorList>
            <consortium name="EnsemblPlants"/>
        </authorList>
    </citation>
    <scope>IDENTIFICATION</scope>
</reference>
<reference evidence="4" key="1">
    <citation type="journal article" date="2013" name="Nature">
        <title>Draft genome of the wheat A-genome progenitor Triticum urartu.</title>
        <authorList>
            <person name="Ling H.Q."/>
            <person name="Zhao S."/>
            <person name="Liu D."/>
            <person name="Wang J."/>
            <person name="Sun H."/>
            <person name="Zhang C."/>
            <person name="Fan H."/>
            <person name="Li D."/>
            <person name="Dong L."/>
            <person name="Tao Y."/>
            <person name="Gao C."/>
            <person name="Wu H."/>
            <person name="Li Y."/>
            <person name="Cui Y."/>
            <person name="Guo X."/>
            <person name="Zheng S."/>
            <person name="Wang B."/>
            <person name="Yu K."/>
            <person name="Liang Q."/>
            <person name="Yang W."/>
            <person name="Lou X."/>
            <person name="Chen J."/>
            <person name="Feng M."/>
            <person name="Jian J."/>
            <person name="Zhang X."/>
            <person name="Luo G."/>
            <person name="Jiang Y."/>
            <person name="Liu J."/>
            <person name="Wang Z."/>
            <person name="Sha Y."/>
            <person name="Zhang B."/>
            <person name="Wu H."/>
            <person name="Tang D."/>
            <person name="Shen Q."/>
            <person name="Xue P."/>
            <person name="Zou S."/>
            <person name="Wang X."/>
            <person name="Liu X."/>
            <person name="Wang F."/>
            <person name="Yang Y."/>
            <person name="An X."/>
            <person name="Dong Z."/>
            <person name="Zhang K."/>
            <person name="Zhang X."/>
            <person name="Luo M.C."/>
            <person name="Dvorak J."/>
            <person name="Tong Y."/>
            <person name="Wang J."/>
            <person name="Yang H."/>
            <person name="Li Z."/>
            <person name="Wang D."/>
            <person name="Zhang A."/>
            <person name="Wang J."/>
        </authorList>
    </citation>
    <scope>NUCLEOTIDE SEQUENCE</scope>
    <source>
        <strain evidence="4">cv. G1812</strain>
    </source>
</reference>
<feature type="region of interest" description="Disordered" evidence="1">
    <location>
        <begin position="131"/>
        <end position="163"/>
    </location>
</feature>
<organism evidence="3 4">
    <name type="scientific">Triticum urartu</name>
    <name type="common">Red wild einkorn</name>
    <name type="synonym">Crithodium urartu</name>
    <dbReference type="NCBI Taxonomy" id="4572"/>
    <lineage>
        <taxon>Eukaryota</taxon>
        <taxon>Viridiplantae</taxon>
        <taxon>Streptophyta</taxon>
        <taxon>Embryophyta</taxon>
        <taxon>Tracheophyta</taxon>
        <taxon>Spermatophyta</taxon>
        <taxon>Magnoliopsida</taxon>
        <taxon>Liliopsida</taxon>
        <taxon>Poales</taxon>
        <taxon>Poaceae</taxon>
        <taxon>BOP clade</taxon>
        <taxon>Pooideae</taxon>
        <taxon>Triticodae</taxon>
        <taxon>Triticeae</taxon>
        <taxon>Triticinae</taxon>
        <taxon>Triticum</taxon>
    </lineage>
</organism>
<feature type="chain" id="PRO_5035895142" description="Secreted protein" evidence="2">
    <location>
        <begin position="27"/>
        <end position="163"/>
    </location>
</feature>
<evidence type="ECO:0000256" key="1">
    <source>
        <dbReference type="SAM" id="MobiDB-lite"/>
    </source>
</evidence>
<feature type="region of interest" description="Disordered" evidence="1">
    <location>
        <begin position="75"/>
        <end position="100"/>
    </location>
</feature>
<protein>
    <recommendedName>
        <fullName evidence="5">Secreted protein</fullName>
    </recommendedName>
</protein>
<sequence length="163" mass="17477">MVLGGSCWGFGLAAAASCLACPPSRSAQLASLPVVCTGGNGGLRETSFPKILMRSSGATASTWKTDWMARRTSGFSRMATAEPSSRTPPLQGRKTTVRRPADWARDARTYHPGAAGRWGSTAAQAWWLEVSARPGPPASSRNEKYMDARKYISTPVTRSRRSA</sequence>
<feature type="signal peptide" evidence="2">
    <location>
        <begin position="1"/>
        <end position="26"/>
    </location>
</feature>
<keyword evidence="2" id="KW-0732">Signal</keyword>
<name>A0A8R7PUL8_TRIUA</name>
<feature type="compositionally biased region" description="Basic and acidic residues" evidence="1">
    <location>
        <begin position="141"/>
        <end position="150"/>
    </location>
</feature>
<proteinExistence type="predicted"/>
<dbReference type="Proteomes" id="UP000015106">
    <property type="component" value="Chromosome 3"/>
</dbReference>
<dbReference type="AlphaFoldDB" id="A0A8R7PUL8"/>
<reference evidence="3" key="2">
    <citation type="submission" date="2018-03" db="EMBL/GenBank/DDBJ databases">
        <title>The Triticum urartu genome reveals the dynamic nature of wheat genome evolution.</title>
        <authorList>
            <person name="Ling H."/>
            <person name="Ma B."/>
            <person name="Shi X."/>
            <person name="Liu H."/>
            <person name="Dong L."/>
            <person name="Sun H."/>
            <person name="Cao Y."/>
            <person name="Gao Q."/>
            <person name="Zheng S."/>
            <person name="Li Y."/>
            <person name="Yu Y."/>
            <person name="Du H."/>
            <person name="Qi M."/>
            <person name="Li Y."/>
            <person name="Yu H."/>
            <person name="Cui Y."/>
            <person name="Wang N."/>
            <person name="Chen C."/>
            <person name="Wu H."/>
            <person name="Zhao Y."/>
            <person name="Zhang J."/>
            <person name="Li Y."/>
            <person name="Zhou W."/>
            <person name="Zhang B."/>
            <person name="Hu W."/>
            <person name="Eijk M."/>
            <person name="Tang J."/>
            <person name="Witsenboer H."/>
            <person name="Zhao S."/>
            <person name="Li Z."/>
            <person name="Zhang A."/>
            <person name="Wang D."/>
            <person name="Liang C."/>
        </authorList>
    </citation>
    <scope>NUCLEOTIDE SEQUENCE [LARGE SCALE GENOMIC DNA]</scope>
    <source>
        <strain evidence="3">cv. G1812</strain>
    </source>
</reference>
<dbReference type="Gramene" id="TuG1812G0300003000.01.T01">
    <property type="protein sequence ID" value="TuG1812G0300003000.01.T01.cds335016"/>
    <property type="gene ID" value="TuG1812G0300003000.01"/>
</dbReference>
<evidence type="ECO:0000313" key="4">
    <source>
        <dbReference type="Proteomes" id="UP000015106"/>
    </source>
</evidence>
<evidence type="ECO:0000313" key="3">
    <source>
        <dbReference type="EnsemblPlants" id="TuG1812G0300003000.01.T01.cds335016"/>
    </source>
</evidence>
<keyword evidence="4" id="KW-1185">Reference proteome</keyword>
<dbReference type="EnsemblPlants" id="TuG1812G0300003000.01.T01">
    <property type="protein sequence ID" value="TuG1812G0300003000.01.T01.cds335016"/>
    <property type="gene ID" value="TuG1812G0300003000.01"/>
</dbReference>
<evidence type="ECO:0000256" key="2">
    <source>
        <dbReference type="SAM" id="SignalP"/>
    </source>
</evidence>